<dbReference type="InterPro" id="IPR007060">
    <property type="entry name" value="FtsL/DivIC"/>
</dbReference>
<protein>
    <recommendedName>
        <fullName evidence="2">Cell division protein DivIC (FtsB), stabilizes FtsL against RasP cleavage</fullName>
    </recommendedName>
</protein>
<gene>
    <name evidence="1" type="ORF">MNBD_ALPHA11-1112</name>
</gene>
<reference evidence="1" key="1">
    <citation type="submission" date="2018-06" db="EMBL/GenBank/DDBJ databases">
        <authorList>
            <person name="Zhirakovskaya E."/>
        </authorList>
    </citation>
    <scope>NUCLEOTIDE SEQUENCE</scope>
</reference>
<accession>A0A3B0TK21</accession>
<evidence type="ECO:0000313" key="1">
    <source>
        <dbReference type="EMBL" id="VAW14802.1"/>
    </source>
</evidence>
<dbReference type="AlphaFoldDB" id="A0A3B0TK21"/>
<dbReference type="EMBL" id="UOEQ01000054">
    <property type="protein sequence ID" value="VAW14802.1"/>
    <property type="molecule type" value="Genomic_DNA"/>
</dbReference>
<proteinExistence type="predicted"/>
<evidence type="ECO:0008006" key="2">
    <source>
        <dbReference type="Google" id="ProtNLM"/>
    </source>
</evidence>
<sequence>MTTRLKRPALFRHFFIGALLIGFQVYLGYGAVNGRFGMESQQQMLVDIEQMQKESAVLQAQIEAYRHRISLFDPDRLDPDIINEKARELLSMADPDDIIVVLPEQFDLT</sequence>
<organism evidence="1">
    <name type="scientific">hydrothermal vent metagenome</name>
    <dbReference type="NCBI Taxonomy" id="652676"/>
    <lineage>
        <taxon>unclassified sequences</taxon>
        <taxon>metagenomes</taxon>
        <taxon>ecological metagenomes</taxon>
    </lineage>
</organism>
<name>A0A3B0TK21_9ZZZZ</name>
<dbReference type="Pfam" id="PF04977">
    <property type="entry name" value="DivIC"/>
    <property type="match status" value="1"/>
</dbReference>